<dbReference type="EMBL" id="SMMG02000001">
    <property type="protein sequence ID" value="KAA3487027.1"/>
    <property type="molecule type" value="Genomic_DNA"/>
</dbReference>
<proteinExistence type="predicted"/>
<comment type="caution">
    <text evidence="1">The sequence shown here is derived from an EMBL/GenBank/DDBJ whole genome shotgun (WGS) entry which is preliminary data.</text>
</comment>
<dbReference type="Proteomes" id="UP000325315">
    <property type="component" value="Unassembled WGS sequence"/>
</dbReference>
<evidence type="ECO:0000313" key="1">
    <source>
        <dbReference type="EMBL" id="KAA3487027.1"/>
    </source>
</evidence>
<accession>A0A5B6X297</accession>
<name>A0A5B6X297_9ROSI</name>
<dbReference type="AlphaFoldDB" id="A0A5B6X297"/>
<sequence length="61" mass="7188">MGICGAPYSRDRERRKVEWKSLGKCWNNVAWRISVFQVLGLHGNEEIYRRQILGNELIEVL</sequence>
<gene>
    <name evidence="1" type="ORF">EPI10_030884</name>
</gene>
<reference evidence="1" key="1">
    <citation type="submission" date="2019-08" db="EMBL/GenBank/DDBJ databases">
        <authorList>
            <person name="Liu F."/>
        </authorList>
    </citation>
    <scope>NUCLEOTIDE SEQUENCE [LARGE SCALE GENOMIC DNA]</scope>
    <source>
        <strain evidence="1">PA1801</strain>
        <tissue evidence="1">Leaf</tissue>
    </source>
</reference>
<organism evidence="1 2">
    <name type="scientific">Gossypium australe</name>
    <dbReference type="NCBI Taxonomy" id="47621"/>
    <lineage>
        <taxon>Eukaryota</taxon>
        <taxon>Viridiplantae</taxon>
        <taxon>Streptophyta</taxon>
        <taxon>Embryophyta</taxon>
        <taxon>Tracheophyta</taxon>
        <taxon>Spermatophyta</taxon>
        <taxon>Magnoliopsida</taxon>
        <taxon>eudicotyledons</taxon>
        <taxon>Gunneridae</taxon>
        <taxon>Pentapetalae</taxon>
        <taxon>rosids</taxon>
        <taxon>malvids</taxon>
        <taxon>Malvales</taxon>
        <taxon>Malvaceae</taxon>
        <taxon>Malvoideae</taxon>
        <taxon>Gossypium</taxon>
    </lineage>
</organism>
<keyword evidence="2" id="KW-1185">Reference proteome</keyword>
<evidence type="ECO:0000313" key="2">
    <source>
        <dbReference type="Proteomes" id="UP000325315"/>
    </source>
</evidence>
<protein>
    <submittedName>
        <fullName evidence="1">Uncharacterized protein</fullName>
    </submittedName>
</protein>